<evidence type="ECO:0000313" key="2">
    <source>
        <dbReference type="EMBL" id="MFC6197277.1"/>
    </source>
</evidence>
<gene>
    <name evidence="2" type="ORF">ACFQDM_04265</name>
</gene>
<dbReference type="Gene3D" id="3.40.50.150">
    <property type="entry name" value="Vaccinia Virus protein VP39"/>
    <property type="match status" value="1"/>
</dbReference>
<sequence length="355" mass="40428">MSEASPISKSLSRAKYIGAQGLRSLWYGGHYTYVRRSAGGFTRPGEPPFRPEHGIPDMKAMRRAYLKAFETDLANIEAGLYPRPRDVRLSQLRRTLKRSRRFLKDARDVDDRRLHRNGSEVRDAADASVYPTYYRQNFHYQSGGWFSDDSADIYDTQVEVLFGGAADVMRRCVLGEVARQMKGRDQRATSFLDLACGNGRFLNLVLDAFPRLAASGLDLSPNYTEKARSAVRDWPQADIIQGQAEAMPLPDSSMDMIVSIYMFHELPPKIRKAVAGEIARVLKSGGVFIFADSLQFDDTPELNALLEYFPEGFHEPYYKSYLREDFDSLFSKQGLVPDKVQPVFLTRIQRWKKPL</sequence>
<dbReference type="PANTHER" id="PTHR42912">
    <property type="entry name" value="METHYLTRANSFERASE"/>
    <property type="match status" value="1"/>
</dbReference>
<dbReference type="Proteomes" id="UP001596303">
    <property type="component" value="Unassembled WGS sequence"/>
</dbReference>
<dbReference type="InterPro" id="IPR050508">
    <property type="entry name" value="Methyltransf_Superfamily"/>
</dbReference>
<comment type="caution">
    <text evidence="2">The sequence shown here is derived from an EMBL/GenBank/DDBJ whole genome shotgun (WGS) entry which is preliminary data.</text>
</comment>
<accession>A0ABW1S6K6</accession>
<feature type="domain" description="Methyltransferase" evidence="1">
    <location>
        <begin position="192"/>
        <end position="286"/>
    </location>
</feature>
<organism evidence="2 3">
    <name type="scientific">Ponticaulis profundi</name>
    <dbReference type="NCBI Taxonomy" id="2665222"/>
    <lineage>
        <taxon>Bacteria</taxon>
        <taxon>Pseudomonadati</taxon>
        <taxon>Pseudomonadota</taxon>
        <taxon>Alphaproteobacteria</taxon>
        <taxon>Hyphomonadales</taxon>
        <taxon>Hyphomonadaceae</taxon>
        <taxon>Ponticaulis</taxon>
    </lineage>
</organism>
<name>A0ABW1S6K6_9PROT</name>
<dbReference type="RefSeq" id="WP_377375938.1">
    <property type="nucleotide sequence ID" value="NZ_JBHSSW010000004.1"/>
</dbReference>
<evidence type="ECO:0000259" key="1">
    <source>
        <dbReference type="Pfam" id="PF13649"/>
    </source>
</evidence>
<dbReference type="InterPro" id="IPR029063">
    <property type="entry name" value="SAM-dependent_MTases_sf"/>
</dbReference>
<keyword evidence="2" id="KW-0808">Transferase</keyword>
<protein>
    <submittedName>
        <fullName evidence="2">Methyltransferase domain-containing protein</fullName>
    </submittedName>
</protein>
<dbReference type="PANTHER" id="PTHR42912:SF81">
    <property type="entry name" value="METHYLTRANSFERASE DOMAIN-CONTAINING PROTEIN"/>
    <property type="match status" value="1"/>
</dbReference>
<dbReference type="InterPro" id="IPR041698">
    <property type="entry name" value="Methyltransf_25"/>
</dbReference>
<dbReference type="CDD" id="cd02440">
    <property type="entry name" value="AdoMet_MTases"/>
    <property type="match status" value="1"/>
</dbReference>
<keyword evidence="2" id="KW-0489">Methyltransferase</keyword>
<dbReference type="SUPFAM" id="SSF53335">
    <property type="entry name" value="S-adenosyl-L-methionine-dependent methyltransferases"/>
    <property type="match status" value="1"/>
</dbReference>
<reference evidence="3" key="1">
    <citation type="journal article" date="2019" name="Int. J. Syst. Evol. Microbiol.">
        <title>The Global Catalogue of Microorganisms (GCM) 10K type strain sequencing project: providing services to taxonomists for standard genome sequencing and annotation.</title>
        <authorList>
            <consortium name="The Broad Institute Genomics Platform"/>
            <consortium name="The Broad Institute Genome Sequencing Center for Infectious Disease"/>
            <person name="Wu L."/>
            <person name="Ma J."/>
        </authorList>
    </citation>
    <scope>NUCLEOTIDE SEQUENCE [LARGE SCALE GENOMIC DNA]</scope>
    <source>
        <strain evidence="3">CGMCC-1.15741</strain>
    </source>
</reference>
<evidence type="ECO:0000313" key="3">
    <source>
        <dbReference type="Proteomes" id="UP001596303"/>
    </source>
</evidence>
<proteinExistence type="predicted"/>
<dbReference type="GO" id="GO:0032259">
    <property type="term" value="P:methylation"/>
    <property type="evidence" value="ECO:0007669"/>
    <property type="project" value="UniProtKB-KW"/>
</dbReference>
<dbReference type="Pfam" id="PF13649">
    <property type="entry name" value="Methyltransf_25"/>
    <property type="match status" value="1"/>
</dbReference>
<dbReference type="EMBL" id="JBHSSW010000004">
    <property type="protein sequence ID" value="MFC6197277.1"/>
    <property type="molecule type" value="Genomic_DNA"/>
</dbReference>
<keyword evidence="3" id="KW-1185">Reference proteome</keyword>
<dbReference type="GO" id="GO:0008168">
    <property type="term" value="F:methyltransferase activity"/>
    <property type="evidence" value="ECO:0007669"/>
    <property type="project" value="UniProtKB-KW"/>
</dbReference>